<evidence type="ECO:0000256" key="3">
    <source>
        <dbReference type="ARBA" id="ARBA00023163"/>
    </source>
</evidence>
<keyword evidence="1" id="KW-0805">Transcription regulation</keyword>
<keyword evidence="2" id="KW-0238">DNA-binding</keyword>
<dbReference type="Pfam" id="PF12840">
    <property type="entry name" value="HTH_20"/>
    <property type="match status" value="1"/>
</dbReference>
<dbReference type="CDD" id="cd00158">
    <property type="entry name" value="RHOD"/>
    <property type="match status" value="1"/>
</dbReference>
<dbReference type="EMBL" id="CAGS01000005">
    <property type="protein sequence ID" value="CCF82338.1"/>
    <property type="molecule type" value="Genomic_DNA"/>
</dbReference>
<dbReference type="CDD" id="cd00090">
    <property type="entry name" value="HTH_ARSR"/>
    <property type="match status" value="1"/>
</dbReference>
<evidence type="ECO:0000259" key="4">
    <source>
        <dbReference type="PROSITE" id="PS50206"/>
    </source>
</evidence>
<dbReference type="GO" id="GO:0004792">
    <property type="term" value="F:thiosulfate-cyanide sulfurtransferase activity"/>
    <property type="evidence" value="ECO:0007669"/>
    <property type="project" value="InterPro"/>
</dbReference>
<keyword evidence="3" id="KW-0804">Transcription</keyword>
<feature type="domain" description="HTH arsR-type" evidence="5">
    <location>
        <begin position="8"/>
        <end position="102"/>
    </location>
</feature>
<evidence type="ECO:0000259" key="5">
    <source>
        <dbReference type="PROSITE" id="PS50987"/>
    </source>
</evidence>
<comment type="caution">
    <text evidence="6">The sequence shown here is derived from an EMBL/GenBank/DDBJ whole genome shotgun (WGS) entry which is preliminary data.</text>
</comment>
<gene>
    <name evidence="6" type="ORF">NITHO_1020018</name>
</gene>
<dbReference type="InterPro" id="IPR036390">
    <property type="entry name" value="WH_DNA-bd_sf"/>
</dbReference>
<dbReference type="PANTHER" id="PTHR43132">
    <property type="entry name" value="ARSENICAL RESISTANCE OPERON REPRESSOR ARSR-RELATED"/>
    <property type="match status" value="1"/>
</dbReference>
<protein>
    <submittedName>
        <fullName evidence="6">Transcriptional regulator, ArsR family</fullName>
    </submittedName>
</protein>
<dbReference type="NCBIfam" id="NF033788">
    <property type="entry name" value="HTH_metalloreg"/>
    <property type="match status" value="1"/>
</dbReference>
<dbReference type="InterPro" id="IPR001845">
    <property type="entry name" value="HTH_ArsR_DNA-bd_dom"/>
</dbReference>
<accession>I4ECC6</accession>
<dbReference type="PROSITE" id="PS50987">
    <property type="entry name" value="HTH_ARSR_2"/>
    <property type="match status" value="1"/>
</dbReference>
<proteinExistence type="predicted"/>
<dbReference type="Pfam" id="PF00581">
    <property type="entry name" value="Rhodanese"/>
    <property type="match status" value="1"/>
</dbReference>
<dbReference type="Proteomes" id="UP000004221">
    <property type="component" value="Unassembled WGS sequence"/>
</dbReference>
<dbReference type="Gene3D" id="3.40.250.10">
    <property type="entry name" value="Rhodanese-like domain"/>
    <property type="match status" value="1"/>
</dbReference>
<keyword evidence="7" id="KW-1185">Reference proteome</keyword>
<dbReference type="SUPFAM" id="SSF46785">
    <property type="entry name" value="Winged helix' DNA-binding domain"/>
    <property type="match status" value="1"/>
</dbReference>
<sequence length="230" mass="26330">MVLDHRVFKDSLYAEFARIGKALANPHRLEFLDLLAQREWSVEDLARETALSVANASQHLQVLRAAQLVETRRDGLRIYYRLADDGVYRLLQVIRGLGETRLAEIDRIARTFLRNRDEFEPIDAPSLLRRLTDENLIVLDVRPSEEYRAGHLPGARSIPIDELEARLGELSPDKEIVAYCRGPYCVFADEAVELLAAHGYRAQRFTHGFPDWQVAGLPVEREGHLHDRIP</sequence>
<dbReference type="InterPro" id="IPR011991">
    <property type="entry name" value="ArsR-like_HTH"/>
</dbReference>
<evidence type="ECO:0000313" key="7">
    <source>
        <dbReference type="Proteomes" id="UP000004221"/>
    </source>
</evidence>
<dbReference type="AlphaFoldDB" id="I4ECC6"/>
<dbReference type="InterPro" id="IPR036873">
    <property type="entry name" value="Rhodanese-like_dom_sf"/>
</dbReference>
<dbReference type="PANTHER" id="PTHR43132:SF8">
    <property type="entry name" value="HTH-TYPE TRANSCRIPTIONAL REGULATOR KMTR"/>
    <property type="match status" value="1"/>
</dbReference>
<dbReference type="PROSITE" id="PS00380">
    <property type="entry name" value="RHODANESE_1"/>
    <property type="match status" value="1"/>
</dbReference>
<dbReference type="InterPro" id="IPR001763">
    <property type="entry name" value="Rhodanese-like_dom"/>
</dbReference>
<evidence type="ECO:0000256" key="2">
    <source>
        <dbReference type="ARBA" id="ARBA00023125"/>
    </source>
</evidence>
<organism evidence="6 7">
    <name type="scientific">Nitrolancea hollandica Lb</name>
    <dbReference type="NCBI Taxonomy" id="1129897"/>
    <lineage>
        <taxon>Bacteria</taxon>
        <taxon>Pseudomonadati</taxon>
        <taxon>Thermomicrobiota</taxon>
        <taxon>Thermomicrobia</taxon>
        <taxon>Sphaerobacterales</taxon>
        <taxon>Sphaerobacterineae</taxon>
        <taxon>Sphaerobacteraceae</taxon>
        <taxon>Nitrolancea</taxon>
    </lineage>
</organism>
<dbReference type="GO" id="GO:0003677">
    <property type="term" value="F:DNA binding"/>
    <property type="evidence" value="ECO:0007669"/>
    <property type="project" value="UniProtKB-KW"/>
</dbReference>
<feature type="domain" description="Rhodanese" evidence="4">
    <location>
        <begin position="132"/>
        <end position="221"/>
    </location>
</feature>
<dbReference type="InterPro" id="IPR036388">
    <property type="entry name" value="WH-like_DNA-bd_sf"/>
</dbReference>
<evidence type="ECO:0000313" key="6">
    <source>
        <dbReference type="EMBL" id="CCF82338.1"/>
    </source>
</evidence>
<dbReference type="SMART" id="SM00418">
    <property type="entry name" value="HTH_ARSR"/>
    <property type="match status" value="1"/>
</dbReference>
<dbReference type="InterPro" id="IPR051011">
    <property type="entry name" value="Metal_resp_trans_reg"/>
</dbReference>
<dbReference type="RefSeq" id="WP_008474456.1">
    <property type="nucleotide sequence ID" value="NZ_CAGS01000005.1"/>
</dbReference>
<reference evidence="6 7" key="1">
    <citation type="journal article" date="2012" name="ISME J.">
        <title>Nitrification expanded: discovery, physiology and genomics of a nitrite-oxidizing bacterium from the phylum Chloroflexi.</title>
        <authorList>
            <person name="Sorokin D.Y."/>
            <person name="Lucker S."/>
            <person name="Vejmelkova D."/>
            <person name="Kostrikina N.A."/>
            <person name="Kleerebezem R."/>
            <person name="Rijpstra W.I."/>
            <person name="Damste J.S."/>
            <person name="Le Paslier D."/>
            <person name="Muyzer G."/>
            <person name="Wagner M."/>
            <person name="van Loosdrecht M.C."/>
            <person name="Daims H."/>
        </authorList>
    </citation>
    <scope>NUCLEOTIDE SEQUENCE [LARGE SCALE GENOMIC DNA]</scope>
    <source>
        <strain evidence="7">none</strain>
    </source>
</reference>
<evidence type="ECO:0000256" key="1">
    <source>
        <dbReference type="ARBA" id="ARBA00023015"/>
    </source>
</evidence>
<dbReference type="PROSITE" id="PS50206">
    <property type="entry name" value="RHODANESE_3"/>
    <property type="match status" value="1"/>
</dbReference>
<dbReference type="SUPFAM" id="SSF52821">
    <property type="entry name" value="Rhodanese/Cell cycle control phosphatase"/>
    <property type="match status" value="1"/>
</dbReference>
<name>I4ECC6_9BACT</name>
<dbReference type="PRINTS" id="PR00778">
    <property type="entry name" value="HTHARSR"/>
</dbReference>
<dbReference type="SMART" id="SM00450">
    <property type="entry name" value="RHOD"/>
    <property type="match status" value="1"/>
</dbReference>
<dbReference type="Gene3D" id="1.10.10.10">
    <property type="entry name" value="Winged helix-like DNA-binding domain superfamily/Winged helix DNA-binding domain"/>
    <property type="match status" value="1"/>
</dbReference>
<dbReference type="InterPro" id="IPR001307">
    <property type="entry name" value="Thiosulphate_STrfase_CS"/>
</dbReference>
<dbReference type="GO" id="GO:0003700">
    <property type="term" value="F:DNA-binding transcription factor activity"/>
    <property type="evidence" value="ECO:0007669"/>
    <property type="project" value="InterPro"/>
</dbReference>